<proteinExistence type="inferred from homology"/>
<dbReference type="InterPro" id="IPR001915">
    <property type="entry name" value="Peptidase_M48"/>
</dbReference>
<protein>
    <submittedName>
        <fullName evidence="13">Zn-dependent protease with chaperone function</fullName>
    </submittedName>
</protein>
<evidence type="ECO:0000256" key="5">
    <source>
        <dbReference type="ARBA" id="ARBA00022801"/>
    </source>
</evidence>
<dbReference type="GO" id="GO:0046872">
    <property type="term" value="F:metal ion binding"/>
    <property type="evidence" value="ECO:0007669"/>
    <property type="project" value="UniProtKB-KW"/>
</dbReference>
<feature type="transmembrane region" description="Helical" evidence="11">
    <location>
        <begin position="88"/>
        <end position="106"/>
    </location>
</feature>
<sequence>MSEPHPAAPPSRPAPTRPVQRLSWFARRQRASLDRAAERAHRALVARGSAAAPSPTSVGLVIASTVVLLASVTAVALLVWASVQPKGLWGWVGVLVAWAVVAAVVLRSQQVSDAEPLPSESFPHTHRLVAALASDLGVRPPASIHVNLDFNAYVMSTGWRLRPALVIGLPTWTYLTDDERIAILGHELGHLAGRDHGRGTLVGTAHVVLVRLATLVTPLPAGASSNLSPSTVDDGGWGGTATMNWMGTLLLRVISFPAVALLLAFERLAATDRQWREYLADLRAADVAGTAAVVRLLLTMMNTSGLHTLAGSAARRREDPFAVLEHVRTRPAPTPSEVSSARARARQADLRWDDSHPRDDLRLDVVEAHPATPEPAALESHRVLVRAAEAELATLRPGLSRELSHELVETWL</sequence>
<comment type="similarity">
    <text evidence="10">Belongs to the peptidase M48 family.</text>
</comment>
<keyword evidence="5 10" id="KW-0378">Hydrolase</keyword>
<evidence type="ECO:0000256" key="4">
    <source>
        <dbReference type="ARBA" id="ARBA00022723"/>
    </source>
</evidence>
<evidence type="ECO:0000256" key="1">
    <source>
        <dbReference type="ARBA" id="ARBA00022475"/>
    </source>
</evidence>
<dbReference type="AlphaFoldDB" id="A0A543HU89"/>
<evidence type="ECO:0000313" key="13">
    <source>
        <dbReference type="EMBL" id="TQM61926.1"/>
    </source>
</evidence>
<dbReference type="PANTHER" id="PTHR43221">
    <property type="entry name" value="PROTEASE HTPX"/>
    <property type="match status" value="1"/>
</dbReference>
<comment type="cofactor">
    <cofactor evidence="10">
        <name>Zn(2+)</name>
        <dbReference type="ChEBI" id="CHEBI:29105"/>
    </cofactor>
    <text evidence="10">Binds 1 zinc ion per subunit.</text>
</comment>
<evidence type="ECO:0000256" key="7">
    <source>
        <dbReference type="ARBA" id="ARBA00022989"/>
    </source>
</evidence>
<gene>
    <name evidence="13" type="ORF">FBY41_1947</name>
</gene>
<dbReference type="Proteomes" id="UP000316747">
    <property type="component" value="Unassembled WGS sequence"/>
</dbReference>
<dbReference type="Gene3D" id="3.30.2010.10">
    <property type="entry name" value="Metalloproteases ('zincins'), catalytic domain"/>
    <property type="match status" value="1"/>
</dbReference>
<evidence type="ECO:0000256" key="10">
    <source>
        <dbReference type="RuleBase" id="RU003983"/>
    </source>
</evidence>
<dbReference type="CDD" id="cd07328">
    <property type="entry name" value="M48_Ste24p_like"/>
    <property type="match status" value="1"/>
</dbReference>
<dbReference type="EMBL" id="VFPM01000002">
    <property type="protein sequence ID" value="TQM61926.1"/>
    <property type="molecule type" value="Genomic_DNA"/>
</dbReference>
<dbReference type="InterPro" id="IPR050083">
    <property type="entry name" value="HtpX_protease"/>
</dbReference>
<evidence type="ECO:0000256" key="6">
    <source>
        <dbReference type="ARBA" id="ARBA00022833"/>
    </source>
</evidence>
<reference evidence="13 14" key="1">
    <citation type="submission" date="2019-06" db="EMBL/GenBank/DDBJ databases">
        <title>Genome sequencing of plant associated microbes to promote plant fitness in Sorghum bicolor and Oryza sativa.</title>
        <authorList>
            <person name="Coleman-Derr D."/>
        </authorList>
    </citation>
    <scope>NUCLEOTIDE SEQUENCE [LARGE SCALE GENOMIC DNA]</scope>
    <source>
        <strain evidence="13 14">KV-663</strain>
    </source>
</reference>
<keyword evidence="7 11" id="KW-1133">Transmembrane helix</keyword>
<evidence type="ECO:0000256" key="9">
    <source>
        <dbReference type="ARBA" id="ARBA00023136"/>
    </source>
</evidence>
<evidence type="ECO:0000313" key="14">
    <source>
        <dbReference type="Proteomes" id="UP000316747"/>
    </source>
</evidence>
<feature type="transmembrane region" description="Helical" evidence="11">
    <location>
        <begin position="57"/>
        <end position="82"/>
    </location>
</feature>
<evidence type="ECO:0000256" key="3">
    <source>
        <dbReference type="ARBA" id="ARBA00022692"/>
    </source>
</evidence>
<evidence type="ECO:0000256" key="11">
    <source>
        <dbReference type="SAM" id="Phobius"/>
    </source>
</evidence>
<organism evidence="13 14">
    <name type="scientific">Humibacillus xanthopallidus</name>
    <dbReference type="NCBI Taxonomy" id="412689"/>
    <lineage>
        <taxon>Bacteria</taxon>
        <taxon>Bacillati</taxon>
        <taxon>Actinomycetota</taxon>
        <taxon>Actinomycetes</taxon>
        <taxon>Micrococcales</taxon>
        <taxon>Intrasporangiaceae</taxon>
        <taxon>Humibacillus</taxon>
    </lineage>
</organism>
<keyword evidence="8 10" id="KW-0482">Metalloprotease</keyword>
<dbReference type="OrthoDB" id="7870694at2"/>
<comment type="caution">
    <text evidence="13">The sequence shown here is derived from an EMBL/GenBank/DDBJ whole genome shotgun (WGS) entry which is preliminary data.</text>
</comment>
<evidence type="ECO:0000256" key="8">
    <source>
        <dbReference type="ARBA" id="ARBA00023049"/>
    </source>
</evidence>
<keyword evidence="14" id="KW-1185">Reference proteome</keyword>
<keyword evidence="1" id="KW-1003">Cell membrane</keyword>
<dbReference type="Pfam" id="PF01435">
    <property type="entry name" value="Peptidase_M48"/>
    <property type="match status" value="1"/>
</dbReference>
<keyword evidence="6 10" id="KW-0862">Zinc</keyword>
<dbReference type="GO" id="GO:0004222">
    <property type="term" value="F:metalloendopeptidase activity"/>
    <property type="evidence" value="ECO:0007669"/>
    <property type="project" value="InterPro"/>
</dbReference>
<keyword evidence="2 10" id="KW-0645">Protease</keyword>
<keyword evidence="4" id="KW-0479">Metal-binding</keyword>
<keyword evidence="3 11" id="KW-0812">Transmembrane</keyword>
<evidence type="ECO:0000259" key="12">
    <source>
        <dbReference type="Pfam" id="PF01435"/>
    </source>
</evidence>
<evidence type="ECO:0000256" key="2">
    <source>
        <dbReference type="ARBA" id="ARBA00022670"/>
    </source>
</evidence>
<keyword evidence="9 11" id="KW-0472">Membrane</keyword>
<dbReference type="GO" id="GO:0006508">
    <property type="term" value="P:proteolysis"/>
    <property type="evidence" value="ECO:0007669"/>
    <property type="project" value="UniProtKB-KW"/>
</dbReference>
<feature type="domain" description="Peptidase M48" evidence="12">
    <location>
        <begin position="125"/>
        <end position="367"/>
    </location>
</feature>
<dbReference type="PANTHER" id="PTHR43221:SF2">
    <property type="entry name" value="PROTEASE HTPX HOMOLOG"/>
    <property type="match status" value="1"/>
</dbReference>
<name>A0A543HU89_9MICO</name>
<accession>A0A543HU89</accession>